<dbReference type="EMBL" id="AGNL01045852">
    <property type="protein sequence ID" value="EJK48420.1"/>
    <property type="molecule type" value="Genomic_DNA"/>
</dbReference>
<dbReference type="Proteomes" id="UP000266841">
    <property type="component" value="Unassembled WGS sequence"/>
</dbReference>
<evidence type="ECO:0000313" key="4">
    <source>
        <dbReference type="Proteomes" id="UP000266841"/>
    </source>
</evidence>
<dbReference type="Pfam" id="PF00069">
    <property type="entry name" value="Pkinase"/>
    <property type="match status" value="1"/>
</dbReference>
<dbReference type="GO" id="GO:0004672">
    <property type="term" value="F:protein kinase activity"/>
    <property type="evidence" value="ECO:0007669"/>
    <property type="project" value="InterPro"/>
</dbReference>
<evidence type="ECO:0000256" key="1">
    <source>
        <dbReference type="SAM" id="Phobius"/>
    </source>
</evidence>
<comment type="caution">
    <text evidence="3">The sequence shown here is derived from an EMBL/GenBank/DDBJ whole genome shotgun (WGS) entry which is preliminary data.</text>
</comment>
<feature type="domain" description="Protein kinase" evidence="2">
    <location>
        <begin position="1"/>
        <end position="112"/>
    </location>
</feature>
<dbReference type="AlphaFoldDB" id="K0R6F3"/>
<dbReference type="SUPFAM" id="SSF56112">
    <property type="entry name" value="Protein kinase-like (PK-like)"/>
    <property type="match status" value="1"/>
</dbReference>
<keyword evidence="1" id="KW-1133">Transmembrane helix</keyword>
<dbReference type="OMA" id="LAHEWIC"/>
<protein>
    <recommendedName>
        <fullName evidence="2">Protein kinase domain-containing protein</fullName>
    </recommendedName>
</protein>
<organism evidence="3 4">
    <name type="scientific">Thalassiosira oceanica</name>
    <name type="common">Marine diatom</name>
    <dbReference type="NCBI Taxonomy" id="159749"/>
    <lineage>
        <taxon>Eukaryota</taxon>
        <taxon>Sar</taxon>
        <taxon>Stramenopiles</taxon>
        <taxon>Ochrophyta</taxon>
        <taxon>Bacillariophyta</taxon>
        <taxon>Coscinodiscophyceae</taxon>
        <taxon>Thalassiosirophycidae</taxon>
        <taxon>Thalassiosirales</taxon>
        <taxon>Thalassiosiraceae</taxon>
        <taxon>Thalassiosira</taxon>
    </lineage>
</organism>
<keyword evidence="1" id="KW-0812">Transmembrane</keyword>
<dbReference type="SMART" id="SM00220">
    <property type="entry name" value="S_TKc"/>
    <property type="match status" value="1"/>
</dbReference>
<feature type="non-terminal residue" evidence="3">
    <location>
        <position position="1"/>
    </location>
</feature>
<dbReference type="PANTHER" id="PTHR24347">
    <property type="entry name" value="SERINE/THREONINE-PROTEIN KINASE"/>
    <property type="match status" value="1"/>
</dbReference>
<dbReference type="Gene3D" id="1.10.510.10">
    <property type="entry name" value="Transferase(Phosphotransferase) domain 1"/>
    <property type="match status" value="1"/>
</dbReference>
<dbReference type="OrthoDB" id="40902at2759"/>
<dbReference type="PROSITE" id="PS50011">
    <property type="entry name" value="PROTEIN_KINASE_DOM"/>
    <property type="match status" value="1"/>
</dbReference>
<evidence type="ECO:0000313" key="3">
    <source>
        <dbReference type="EMBL" id="EJK48420.1"/>
    </source>
</evidence>
<accession>K0R6F3</accession>
<dbReference type="InterPro" id="IPR011009">
    <property type="entry name" value="Kinase-like_dom_sf"/>
</dbReference>
<keyword evidence="4" id="KW-1185">Reference proteome</keyword>
<proteinExistence type="predicted"/>
<keyword evidence="1" id="KW-0472">Membrane</keyword>
<reference evidence="3 4" key="1">
    <citation type="journal article" date="2012" name="Genome Biol.">
        <title>Genome and low-iron response of an oceanic diatom adapted to chronic iron limitation.</title>
        <authorList>
            <person name="Lommer M."/>
            <person name="Specht M."/>
            <person name="Roy A.S."/>
            <person name="Kraemer L."/>
            <person name="Andreson R."/>
            <person name="Gutowska M.A."/>
            <person name="Wolf J."/>
            <person name="Bergner S.V."/>
            <person name="Schilhabel M.B."/>
            <person name="Klostermeier U.C."/>
            <person name="Beiko R.G."/>
            <person name="Rosenstiel P."/>
            <person name="Hippler M."/>
            <person name="Laroche J."/>
        </authorList>
    </citation>
    <scope>NUCLEOTIDE SEQUENCE [LARGE SCALE GENOMIC DNA]</scope>
    <source>
        <strain evidence="3 4">CCMP1005</strain>
    </source>
</reference>
<name>K0R6F3_THAOC</name>
<dbReference type="GO" id="GO:0005524">
    <property type="term" value="F:ATP binding"/>
    <property type="evidence" value="ECO:0007669"/>
    <property type="project" value="InterPro"/>
</dbReference>
<feature type="transmembrane region" description="Helical" evidence="1">
    <location>
        <begin position="37"/>
        <end position="55"/>
    </location>
</feature>
<sequence length="171" mass="19143">SSSNSSLAALAGDRAGNQGYVAPEILTGTPYDESADMWSVGVILYILLGGYPPFIDDNQRKLFRKIRKGQYEFHEEYWGPVSSDAKNLISSLLCVRAEKRLTAREAMDSNWISLSSDEDLMKNDMGNNLQALRKFNGKRKFRAAVASVIAVNKLQNFLAFDTFQPGCHARW</sequence>
<evidence type="ECO:0000259" key="2">
    <source>
        <dbReference type="PROSITE" id="PS50011"/>
    </source>
</evidence>
<dbReference type="eggNOG" id="KOG0032">
    <property type="taxonomic scope" value="Eukaryota"/>
</dbReference>
<dbReference type="InterPro" id="IPR000719">
    <property type="entry name" value="Prot_kinase_dom"/>
</dbReference>
<gene>
    <name evidence="3" type="ORF">THAOC_32784</name>
</gene>